<gene>
    <name evidence="1" type="ORF">CO657_03615</name>
</gene>
<dbReference type="Proteomes" id="UP000220927">
    <property type="component" value="Chromosome"/>
</dbReference>
<name>A0AAE5TSY1_9HYPH</name>
<sequence length="108" mass="11887">MRRGRRLRQTLGGAASCGTPLCPAGHLPHKEGDRQEAHARSFSALATIRQLRTSLLATRTPPPSVVLGLDPRTHGHERCVCAHPDKTIVTEHMQARRLRHGYSGQARV</sequence>
<protein>
    <submittedName>
        <fullName evidence="1">Uncharacterized protein</fullName>
    </submittedName>
</protein>
<evidence type="ECO:0000313" key="1">
    <source>
        <dbReference type="EMBL" id="QAS77232.1"/>
    </source>
</evidence>
<reference evidence="1 2" key="1">
    <citation type="submission" date="2019-01" db="EMBL/GenBank/DDBJ databases">
        <title>Genomic insights into the origins and evolution of symbiotic genes in the Phaseolus vulgaris microsymbionts.</title>
        <authorList>
            <person name="Tong W."/>
        </authorList>
    </citation>
    <scope>NUCLEOTIDE SEQUENCE [LARGE SCALE GENOMIC DNA]</scope>
    <source>
        <strain evidence="1 2">FH23</strain>
    </source>
</reference>
<accession>A0AAE5TSY1</accession>
<keyword evidence="2" id="KW-1185">Reference proteome</keyword>
<dbReference type="AlphaFoldDB" id="A0AAE5TSY1"/>
<dbReference type="EMBL" id="CP034998">
    <property type="protein sequence ID" value="QAS77232.1"/>
    <property type="molecule type" value="Genomic_DNA"/>
</dbReference>
<evidence type="ECO:0000313" key="2">
    <source>
        <dbReference type="Proteomes" id="UP000220927"/>
    </source>
</evidence>
<proteinExistence type="predicted"/>
<dbReference type="KEGG" id="rad:CO657_03615"/>
<organism evidence="1 2">
    <name type="scientific">Rhizobium acidisoli</name>
    <dbReference type="NCBI Taxonomy" id="1538158"/>
    <lineage>
        <taxon>Bacteria</taxon>
        <taxon>Pseudomonadati</taxon>
        <taxon>Pseudomonadota</taxon>
        <taxon>Alphaproteobacteria</taxon>
        <taxon>Hyphomicrobiales</taxon>
        <taxon>Rhizobiaceae</taxon>
        <taxon>Rhizobium/Agrobacterium group</taxon>
        <taxon>Rhizobium</taxon>
    </lineage>
</organism>